<accession>A0A2P6P1K2</accession>
<dbReference type="Gramene" id="PRQ15815">
    <property type="protein sequence ID" value="PRQ15815"/>
    <property type="gene ID" value="RchiOBHm_Chr7g0177541"/>
</dbReference>
<keyword evidence="3" id="KW-1185">Reference proteome</keyword>
<dbReference type="Proteomes" id="UP000238479">
    <property type="component" value="Chromosome 7"/>
</dbReference>
<feature type="region of interest" description="Disordered" evidence="1">
    <location>
        <begin position="1"/>
        <end position="30"/>
    </location>
</feature>
<evidence type="ECO:0000313" key="2">
    <source>
        <dbReference type="EMBL" id="PRQ15815.1"/>
    </source>
</evidence>
<feature type="compositionally biased region" description="Low complexity" evidence="1">
    <location>
        <begin position="12"/>
        <end position="25"/>
    </location>
</feature>
<comment type="caution">
    <text evidence="2">The sequence shown here is derived from an EMBL/GenBank/DDBJ whole genome shotgun (WGS) entry which is preliminary data.</text>
</comment>
<dbReference type="EMBL" id="PDCK01000045">
    <property type="protein sequence ID" value="PRQ15815.1"/>
    <property type="molecule type" value="Genomic_DNA"/>
</dbReference>
<organism evidence="2 3">
    <name type="scientific">Rosa chinensis</name>
    <name type="common">China rose</name>
    <dbReference type="NCBI Taxonomy" id="74649"/>
    <lineage>
        <taxon>Eukaryota</taxon>
        <taxon>Viridiplantae</taxon>
        <taxon>Streptophyta</taxon>
        <taxon>Embryophyta</taxon>
        <taxon>Tracheophyta</taxon>
        <taxon>Spermatophyta</taxon>
        <taxon>Magnoliopsida</taxon>
        <taxon>eudicotyledons</taxon>
        <taxon>Gunneridae</taxon>
        <taxon>Pentapetalae</taxon>
        <taxon>rosids</taxon>
        <taxon>fabids</taxon>
        <taxon>Rosales</taxon>
        <taxon>Rosaceae</taxon>
        <taxon>Rosoideae</taxon>
        <taxon>Rosoideae incertae sedis</taxon>
        <taxon>Rosa</taxon>
    </lineage>
</organism>
<evidence type="ECO:0000256" key="1">
    <source>
        <dbReference type="SAM" id="MobiDB-lite"/>
    </source>
</evidence>
<sequence>MESERSSRTPGRSLRPSFLSLSPRSLPHHRRQIQIRRSHFVVLVSATVSLAD</sequence>
<dbReference type="AlphaFoldDB" id="A0A2P6P1K2"/>
<protein>
    <submittedName>
        <fullName evidence="2">Uncharacterized protein</fullName>
    </submittedName>
</protein>
<proteinExistence type="predicted"/>
<evidence type="ECO:0000313" key="3">
    <source>
        <dbReference type="Proteomes" id="UP000238479"/>
    </source>
</evidence>
<name>A0A2P6P1K2_ROSCH</name>
<gene>
    <name evidence="2" type="ORF">RchiOBHm_Chr7g0177541</name>
</gene>
<reference evidence="2 3" key="1">
    <citation type="journal article" date="2018" name="Nat. Genet.">
        <title>The Rosa genome provides new insights in the design of modern roses.</title>
        <authorList>
            <person name="Bendahmane M."/>
        </authorList>
    </citation>
    <scope>NUCLEOTIDE SEQUENCE [LARGE SCALE GENOMIC DNA]</scope>
    <source>
        <strain evidence="3">cv. Old Blush</strain>
    </source>
</reference>